<protein>
    <recommendedName>
        <fullName evidence="15">Phenylalanine--tRNA ligase beta subunit</fullName>
        <ecNumber evidence="15">6.1.1.20</ecNumber>
    </recommendedName>
    <alternativeName>
        <fullName evidence="15">Phenylalanyl-tRNA synthetase beta subunit</fullName>
        <shortName evidence="15">PheRS</shortName>
    </alternativeName>
</protein>
<dbReference type="InterPro" id="IPR045060">
    <property type="entry name" value="Phe-tRNA-ligase_IIc_bsu"/>
</dbReference>
<dbReference type="InterPro" id="IPR004532">
    <property type="entry name" value="Phe-tRNA-ligase_IIc_bsu_bact"/>
</dbReference>
<feature type="domain" description="FDX-ACB" evidence="18">
    <location>
        <begin position="746"/>
        <end position="839"/>
    </location>
</feature>
<name>A0A329LPK8_9MYCO</name>
<dbReference type="PANTHER" id="PTHR10947">
    <property type="entry name" value="PHENYLALANYL-TRNA SYNTHETASE BETA CHAIN AND LEUCINE-RICH REPEAT-CONTAINING PROTEIN 47"/>
    <property type="match status" value="1"/>
</dbReference>
<accession>A0A329LPK8</accession>
<feature type="binding site" evidence="15">
    <location>
        <position position="485"/>
    </location>
    <ligand>
        <name>Mg(2+)</name>
        <dbReference type="ChEBI" id="CHEBI:18420"/>
        <note>shared with alpha subunit</note>
    </ligand>
</feature>
<dbReference type="GO" id="GO:0004826">
    <property type="term" value="F:phenylalanine-tRNA ligase activity"/>
    <property type="evidence" value="ECO:0007669"/>
    <property type="project" value="UniProtKB-UniRule"/>
</dbReference>
<organism evidence="20 21">
    <name type="scientific">Mycobacterium colombiense</name>
    <dbReference type="NCBI Taxonomy" id="339268"/>
    <lineage>
        <taxon>Bacteria</taxon>
        <taxon>Bacillati</taxon>
        <taxon>Actinomycetota</taxon>
        <taxon>Actinomycetes</taxon>
        <taxon>Mycobacteriales</taxon>
        <taxon>Mycobacteriaceae</taxon>
        <taxon>Mycobacterium</taxon>
        <taxon>Mycobacterium avium complex (MAC)</taxon>
    </lineage>
</organism>
<proteinExistence type="inferred from homology"/>
<evidence type="ECO:0000313" key="21">
    <source>
        <dbReference type="Proteomes" id="UP000250915"/>
    </source>
</evidence>
<dbReference type="CDD" id="cd00769">
    <property type="entry name" value="PheRS_beta_core"/>
    <property type="match status" value="1"/>
</dbReference>
<dbReference type="Gene3D" id="2.40.50.140">
    <property type="entry name" value="Nucleic acid-binding proteins"/>
    <property type="match status" value="1"/>
</dbReference>
<dbReference type="FunFam" id="3.30.930.10:FF:000130">
    <property type="entry name" value="Phenylalanine--tRNA ligase beta subunit"/>
    <property type="match status" value="1"/>
</dbReference>
<dbReference type="NCBIfam" id="TIGR00472">
    <property type="entry name" value="pheT_bact"/>
    <property type="match status" value="1"/>
</dbReference>
<evidence type="ECO:0000256" key="11">
    <source>
        <dbReference type="ARBA" id="ARBA00022884"/>
    </source>
</evidence>
<dbReference type="InterPro" id="IPR020825">
    <property type="entry name" value="Phe-tRNA_synthase-like_B3/B4"/>
</dbReference>
<keyword evidence="4 15" id="KW-0963">Cytoplasm</keyword>
<feature type="binding site" evidence="15">
    <location>
        <position position="482"/>
    </location>
    <ligand>
        <name>Mg(2+)</name>
        <dbReference type="ChEBI" id="CHEBI:18420"/>
        <note>shared with alpha subunit</note>
    </ligand>
</feature>
<keyword evidence="9 15" id="KW-0067">ATP-binding</keyword>
<dbReference type="InterPro" id="IPR045864">
    <property type="entry name" value="aa-tRNA-synth_II/BPL/LPL"/>
</dbReference>
<dbReference type="InterPro" id="IPR012340">
    <property type="entry name" value="NA-bd_OB-fold"/>
</dbReference>
<dbReference type="InterPro" id="IPR005146">
    <property type="entry name" value="B3/B4_tRNA-bd"/>
</dbReference>
<dbReference type="InterPro" id="IPR041616">
    <property type="entry name" value="PheRS_beta_core"/>
</dbReference>
<dbReference type="Proteomes" id="UP000250915">
    <property type="component" value="Unassembled WGS sequence"/>
</dbReference>
<evidence type="ECO:0000259" key="17">
    <source>
        <dbReference type="PROSITE" id="PS50886"/>
    </source>
</evidence>
<dbReference type="SMART" id="SM00896">
    <property type="entry name" value="FDX-ACB"/>
    <property type="match status" value="1"/>
</dbReference>
<evidence type="ECO:0000256" key="13">
    <source>
        <dbReference type="ARBA" id="ARBA00023146"/>
    </source>
</evidence>
<dbReference type="Pfam" id="PF03484">
    <property type="entry name" value="B5"/>
    <property type="match status" value="1"/>
</dbReference>
<evidence type="ECO:0000256" key="16">
    <source>
        <dbReference type="PROSITE-ProRule" id="PRU00209"/>
    </source>
</evidence>
<dbReference type="SMART" id="SM00873">
    <property type="entry name" value="B3_4"/>
    <property type="match status" value="1"/>
</dbReference>
<evidence type="ECO:0000259" key="19">
    <source>
        <dbReference type="PROSITE" id="PS51483"/>
    </source>
</evidence>
<dbReference type="InterPro" id="IPR005147">
    <property type="entry name" value="tRNA_synthase_B5-dom"/>
</dbReference>
<evidence type="ECO:0000256" key="14">
    <source>
        <dbReference type="ARBA" id="ARBA00049255"/>
    </source>
</evidence>
<dbReference type="PANTHER" id="PTHR10947:SF0">
    <property type="entry name" value="PHENYLALANINE--TRNA LIGASE BETA SUBUNIT"/>
    <property type="match status" value="1"/>
</dbReference>
<dbReference type="GO" id="GO:0006432">
    <property type="term" value="P:phenylalanyl-tRNA aminoacylation"/>
    <property type="evidence" value="ECO:0007669"/>
    <property type="project" value="UniProtKB-UniRule"/>
</dbReference>
<evidence type="ECO:0000256" key="1">
    <source>
        <dbReference type="ARBA" id="ARBA00004496"/>
    </source>
</evidence>
<dbReference type="CDD" id="cd02796">
    <property type="entry name" value="tRNA_bind_bactPheRS"/>
    <property type="match status" value="1"/>
</dbReference>
<dbReference type="RefSeq" id="WP_112633792.1">
    <property type="nucleotide sequence ID" value="NZ_QMEV01000033.1"/>
</dbReference>
<keyword evidence="12 15" id="KW-0648">Protein biosynthesis</keyword>
<evidence type="ECO:0000256" key="6">
    <source>
        <dbReference type="ARBA" id="ARBA00022598"/>
    </source>
</evidence>
<dbReference type="AlphaFoldDB" id="A0A329LPK8"/>
<dbReference type="FunFam" id="3.30.70.380:FF:000001">
    <property type="entry name" value="Phenylalanine--tRNA ligase beta subunit"/>
    <property type="match status" value="1"/>
</dbReference>
<keyword evidence="11 16" id="KW-0694">RNA-binding</keyword>
<dbReference type="EMBL" id="QMEV01000033">
    <property type="protein sequence ID" value="RAV09146.1"/>
    <property type="molecule type" value="Genomic_DNA"/>
</dbReference>
<sequence length="840" mass="88795">MRVPYSWLREIVAAGAPDWDVAPAELEQTLVRIGHEVEDVVTLGPVDGPLTVGRVTGIEELTGFKKPIRFCHVDVGEGQDREIVCGATNFAVGDLIVAALPGATLPGDFTIATRKTYGRTSDGMICSAAELGLGADHSGILVLPPGTADPGADAAAVLGLDDVVFHLAITPDRGYCMSLRGLAREVACAYDLDFVDPAGSQVIKPLPVEGEAWPLTVQPGTGVRRFALRPVTGIDPAAVSPWWLQRRLLLSGIRATSPAVDVTNYVMLELGHPMHAHDRNRITGSFAVRFARPGETVVTLDDVERTLDAADVLIVDETATTAIGGVMGAASTEVRADSTDVLLEAAVWDPAAVSRTQRRLHLPSEAARRYERGVDPAISVAALDRCATLLADIAGGVVADALTDWRGDPPVGNSVADWAGPPIDIAADLPDRLAGVGYAPGTTARRLAQIGADVAGPEEGRGGGVLTVTPPSWRPDLLQPADLVEEVLRLEGLEVIPSVLPSAPAGRGLSAVQKRRRAIGRSLAESGFVEILPTPFLPAGVFDLWGLPADDPRRTTTDVLNPLEADRPHLATTLLPALLEALVRNVSRGLVDISLYALAQVVRPTADTRAVDLVPVDRRPTDAEIAALDASLPRQPQHVAAVLTGLREHRGPWGPGRRAEAADAFEAVRIIARASGIDVRLRAAQYLPWHPGRCAEVLVGDTPVGHAGQLHPAVIERSGLPKGTCALELDLDAIPIPLTLPAPRVSPFPAVFQDLSLVVPAQVPAQAVADAVREGAGELLEDLQLFDVFTGPQVGEDRKSLTFALRFRAPDRTLTEDDATAARDAAVRRAAEAVGAELRG</sequence>
<dbReference type="InterPro" id="IPR009061">
    <property type="entry name" value="DNA-bd_dom_put_sf"/>
</dbReference>
<evidence type="ECO:0000256" key="5">
    <source>
        <dbReference type="ARBA" id="ARBA00022555"/>
    </source>
</evidence>
<keyword evidence="13 15" id="KW-0030">Aminoacyl-tRNA synthetase</keyword>
<dbReference type="PROSITE" id="PS51447">
    <property type="entry name" value="FDX_ACB"/>
    <property type="match status" value="1"/>
</dbReference>
<comment type="caution">
    <text evidence="20">The sequence shown here is derived from an EMBL/GenBank/DDBJ whole genome shotgun (WGS) entry which is preliminary data.</text>
</comment>
<comment type="subunit">
    <text evidence="3 15">Tetramer of two alpha and two beta subunits.</text>
</comment>
<keyword evidence="5 16" id="KW-0820">tRNA-binding</keyword>
<feature type="domain" description="TRNA-binding" evidence="17">
    <location>
        <begin position="44"/>
        <end position="155"/>
    </location>
</feature>
<dbReference type="PROSITE" id="PS51483">
    <property type="entry name" value="B5"/>
    <property type="match status" value="1"/>
</dbReference>
<dbReference type="GO" id="GO:0000287">
    <property type="term" value="F:magnesium ion binding"/>
    <property type="evidence" value="ECO:0007669"/>
    <property type="project" value="UniProtKB-UniRule"/>
</dbReference>
<dbReference type="Pfam" id="PF03483">
    <property type="entry name" value="B3_4"/>
    <property type="match status" value="1"/>
</dbReference>
<evidence type="ECO:0000256" key="12">
    <source>
        <dbReference type="ARBA" id="ARBA00022917"/>
    </source>
</evidence>
<feature type="domain" description="B5" evidence="19">
    <location>
        <begin position="418"/>
        <end position="498"/>
    </location>
</feature>
<evidence type="ECO:0000256" key="7">
    <source>
        <dbReference type="ARBA" id="ARBA00022723"/>
    </source>
</evidence>
<evidence type="ECO:0000256" key="8">
    <source>
        <dbReference type="ARBA" id="ARBA00022741"/>
    </source>
</evidence>
<keyword evidence="6 15" id="KW-0436">Ligase</keyword>
<evidence type="ECO:0000259" key="18">
    <source>
        <dbReference type="PROSITE" id="PS51447"/>
    </source>
</evidence>
<dbReference type="SUPFAM" id="SSF56037">
    <property type="entry name" value="PheT/TilS domain"/>
    <property type="match status" value="1"/>
</dbReference>
<dbReference type="Gene3D" id="3.30.70.380">
    <property type="entry name" value="Ferrodoxin-fold anticodon-binding domain"/>
    <property type="match status" value="1"/>
</dbReference>
<dbReference type="GO" id="GO:0009328">
    <property type="term" value="C:phenylalanine-tRNA ligase complex"/>
    <property type="evidence" value="ECO:0007669"/>
    <property type="project" value="TreeGrafter"/>
</dbReference>
<keyword evidence="8 15" id="KW-0547">Nucleotide-binding</keyword>
<dbReference type="Pfam" id="PF03147">
    <property type="entry name" value="FDX-ACB"/>
    <property type="match status" value="1"/>
</dbReference>
<dbReference type="Gene3D" id="3.30.930.10">
    <property type="entry name" value="Bira Bifunctional Protein, Domain 2"/>
    <property type="match status" value="1"/>
</dbReference>
<dbReference type="HAMAP" id="MF_00283">
    <property type="entry name" value="Phe_tRNA_synth_beta1"/>
    <property type="match status" value="1"/>
</dbReference>
<dbReference type="Pfam" id="PF01588">
    <property type="entry name" value="tRNA_bind"/>
    <property type="match status" value="1"/>
</dbReference>
<dbReference type="SUPFAM" id="SSF50249">
    <property type="entry name" value="Nucleic acid-binding proteins"/>
    <property type="match status" value="1"/>
</dbReference>
<dbReference type="InterPro" id="IPR036690">
    <property type="entry name" value="Fdx_antiC-bd_sf"/>
</dbReference>
<dbReference type="InterPro" id="IPR002547">
    <property type="entry name" value="tRNA-bd_dom"/>
</dbReference>
<dbReference type="Pfam" id="PF17759">
    <property type="entry name" value="tRNA_synthFbeta"/>
    <property type="match status" value="1"/>
</dbReference>
<dbReference type="Gene3D" id="3.30.56.10">
    <property type="match status" value="2"/>
</dbReference>
<evidence type="ECO:0000313" key="20">
    <source>
        <dbReference type="EMBL" id="RAV09146.1"/>
    </source>
</evidence>
<dbReference type="OrthoDB" id="9805455at2"/>
<dbReference type="SMART" id="SM00874">
    <property type="entry name" value="B5"/>
    <property type="match status" value="1"/>
</dbReference>
<dbReference type="PROSITE" id="PS50886">
    <property type="entry name" value="TRBD"/>
    <property type="match status" value="1"/>
</dbReference>
<dbReference type="GO" id="GO:0005524">
    <property type="term" value="F:ATP binding"/>
    <property type="evidence" value="ECO:0007669"/>
    <property type="project" value="UniProtKB-UniRule"/>
</dbReference>
<dbReference type="SUPFAM" id="SSF46955">
    <property type="entry name" value="Putative DNA-binding domain"/>
    <property type="match status" value="1"/>
</dbReference>
<keyword evidence="10 15" id="KW-0460">Magnesium</keyword>
<keyword evidence="7 15" id="KW-0479">Metal-binding</keyword>
<reference evidence="20 21" key="1">
    <citation type="submission" date="2018-06" db="EMBL/GenBank/DDBJ databases">
        <title>NTM in soil in Japan.</title>
        <authorList>
            <person name="Ohya K."/>
        </authorList>
    </citation>
    <scope>NUCLEOTIDE SEQUENCE [LARGE SCALE GENOMIC DNA]</scope>
    <source>
        <strain evidence="20 21">GF28</strain>
    </source>
</reference>
<dbReference type="SUPFAM" id="SSF54991">
    <property type="entry name" value="Anticodon-binding domain of PheRS"/>
    <property type="match status" value="1"/>
</dbReference>
<dbReference type="FunFam" id="2.40.50.140:FF:000045">
    <property type="entry name" value="Phenylalanine--tRNA ligase beta subunit"/>
    <property type="match status" value="1"/>
</dbReference>
<evidence type="ECO:0000256" key="15">
    <source>
        <dbReference type="HAMAP-Rule" id="MF_00283"/>
    </source>
</evidence>
<evidence type="ECO:0000256" key="9">
    <source>
        <dbReference type="ARBA" id="ARBA00022840"/>
    </source>
</evidence>
<dbReference type="InterPro" id="IPR005121">
    <property type="entry name" value="Fdx_antiC-bd"/>
</dbReference>
<gene>
    <name evidence="15" type="primary">pheT</name>
    <name evidence="20" type="ORF">DQP57_15510</name>
</gene>
<feature type="binding site" evidence="15">
    <location>
        <position position="476"/>
    </location>
    <ligand>
        <name>Mg(2+)</name>
        <dbReference type="ChEBI" id="CHEBI:18420"/>
        <note>shared with alpha subunit</note>
    </ligand>
</feature>
<dbReference type="InterPro" id="IPR033714">
    <property type="entry name" value="tRNA_bind_bactPheRS"/>
</dbReference>
<dbReference type="Gene3D" id="3.50.40.10">
    <property type="entry name" value="Phenylalanyl-trna Synthetase, Chain B, domain 3"/>
    <property type="match status" value="1"/>
</dbReference>
<dbReference type="GO" id="GO:0000049">
    <property type="term" value="F:tRNA binding"/>
    <property type="evidence" value="ECO:0007669"/>
    <property type="project" value="UniProtKB-UniRule"/>
</dbReference>
<evidence type="ECO:0000256" key="2">
    <source>
        <dbReference type="ARBA" id="ARBA00008653"/>
    </source>
</evidence>
<comment type="catalytic activity">
    <reaction evidence="14 15">
        <text>tRNA(Phe) + L-phenylalanine + ATP = L-phenylalanyl-tRNA(Phe) + AMP + diphosphate + H(+)</text>
        <dbReference type="Rhea" id="RHEA:19413"/>
        <dbReference type="Rhea" id="RHEA-COMP:9668"/>
        <dbReference type="Rhea" id="RHEA-COMP:9699"/>
        <dbReference type="ChEBI" id="CHEBI:15378"/>
        <dbReference type="ChEBI" id="CHEBI:30616"/>
        <dbReference type="ChEBI" id="CHEBI:33019"/>
        <dbReference type="ChEBI" id="CHEBI:58095"/>
        <dbReference type="ChEBI" id="CHEBI:78442"/>
        <dbReference type="ChEBI" id="CHEBI:78531"/>
        <dbReference type="ChEBI" id="CHEBI:456215"/>
        <dbReference type="EC" id="6.1.1.20"/>
    </reaction>
</comment>
<comment type="subcellular location">
    <subcellularLocation>
        <location evidence="1 15">Cytoplasm</location>
    </subcellularLocation>
</comment>
<evidence type="ECO:0000256" key="4">
    <source>
        <dbReference type="ARBA" id="ARBA00022490"/>
    </source>
</evidence>
<dbReference type="SUPFAM" id="SSF55681">
    <property type="entry name" value="Class II aaRS and biotin synthetases"/>
    <property type="match status" value="1"/>
</dbReference>
<evidence type="ECO:0000256" key="3">
    <source>
        <dbReference type="ARBA" id="ARBA00011209"/>
    </source>
</evidence>
<comment type="similarity">
    <text evidence="2 15">Belongs to the phenylalanyl-tRNA synthetase beta subunit family. Type 1 subfamily.</text>
</comment>
<feature type="binding site" evidence="15">
    <location>
        <position position="486"/>
    </location>
    <ligand>
        <name>Mg(2+)</name>
        <dbReference type="ChEBI" id="CHEBI:18420"/>
        <note>shared with alpha subunit</note>
    </ligand>
</feature>
<evidence type="ECO:0000256" key="10">
    <source>
        <dbReference type="ARBA" id="ARBA00022842"/>
    </source>
</evidence>
<dbReference type="EC" id="6.1.1.20" evidence="15"/>
<comment type="cofactor">
    <cofactor evidence="15">
        <name>Mg(2+)</name>
        <dbReference type="ChEBI" id="CHEBI:18420"/>
    </cofactor>
    <text evidence="15">Binds 2 magnesium ions per tetramer.</text>
</comment>